<evidence type="ECO:0000313" key="2">
    <source>
        <dbReference type="Proteomes" id="UP000029424"/>
    </source>
</evidence>
<reference evidence="1 2" key="1">
    <citation type="submission" date="2014-06" db="EMBL/GenBank/DDBJ databases">
        <authorList>
            <person name="Bishop-Lilly K.A."/>
            <person name="Broomall S.M."/>
            <person name="Chain P.S."/>
            <person name="Chertkov O."/>
            <person name="Coyne S.R."/>
            <person name="Daligault H.E."/>
            <person name="Davenport K.W."/>
            <person name="Erkkila T."/>
            <person name="Frey K.G."/>
            <person name="Gibbons H.S."/>
            <person name="Gu W."/>
            <person name="Jaissle J."/>
            <person name="Johnson S.L."/>
            <person name="Koroleva G.I."/>
            <person name="Ladner J.T."/>
            <person name="Lo C.-C."/>
            <person name="Minogue T.D."/>
            <person name="Munk C."/>
            <person name="Palacios G.F."/>
            <person name="Redden C.L."/>
            <person name="Rosenzweig C.N."/>
            <person name="Scholz M.B."/>
            <person name="Teshima H."/>
            <person name="Xu Y."/>
        </authorList>
    </citation>
    <scope>NUCLEOTIDE SEQUENCE [LARGE SCALE GENOMIC DNA]</scope>
    <source>
        <strain evidence="1 2">EO147</strain>
    </source>
</reference>
<dbReference type="RefSeq" id="WP_010103015.1">
    <property type="nucleotide sequence ID" value="NZ_CP008726.1"/>
</dbReference>
<dbReference type="KEGG" id="bok:DM82_1594"/>
<gene>
    <name evidence="1" type="ORF">DM82_1594</name>
</gene>
<evidence type="ECO:0000313" key="1">
    <source>
        <dbReference type="EMBL" id="AIO65678.1"/>
    </source>
</evidence>
<accession>A0AAI8B514</accession>
<organism evidence="1 2">
    <name type="scientific">Burkholderia oklahomensis</name>
    <dbReference type="NCBI Taxonomy" id="342113"/>
    <lineage>
        <taxon>Bacteria</taxon>
        <taxon>Pseudomonadati</taxon>
        <taxon>Pseudomonadota</taxon>
        <taxon>Betaproteobacteria</taxon>
        <taxon>Burkholderiales</taxon>
        <taxon>Burkholderiaceae</taxon>
        <taxon>Burkholderia</taxon>
        <taxon>pseudomallei group</taxon>
    </lineage>
</organism>
<dbReference type="AlphaFoldDB" id="A0AAI8B514"/>
<keyword evidence="2" id="KW-1185">Reference proteome</keyword>
<dbReference type="Proteomes" id="UP000029424">
    <property type="component" value="Chromosome 1"/>
</dbReference>
<protein>
    <submittedName>
        <fullName evidence="1">Uncharacterized protein</fullName>
    </submittedName>
</protein>
<sequence>MTAGRRARAGRSRAASACVASHAAGKRAVRALRRIASIERGGFPPSLAHLAAALKKPRALDIGLSLPMHGPAIDARIPELTARMIAYCAAEAGGAQTR</sequence>
<name>A0AAI8B514_9BURK</name>
<proteinExistence type="predicted"/>
<dbReference type="EMBL" id="CP008726">
    <property type="protein sequence ID" value="AIO65678.1"/>
    <property type="molecule type" value="Genomic_DNA"/>
</dbReference>